<comment type="caution">
    <text evidence="1">The sequence shown here is derived from an EMBL/GenBank/DDBJ whole genome shotgun (WGS) entry which is preliminary data.</text>
</comment>
<gene>
    <name evidence="1" type="ORF">J2S19_002579</name>
</gene>
<dbReference type="Proteomes" id="UP001234495">
    <property type="component" value="Unassembled WGS sequence"/>
</dbReference>
<dbReference type="RefSeq" id="WP_307341976.1">
    <property type="nucleotide sequence ID" value="NZ_JAUSUD010000011.1"/>
</dbReference>
<evidence type="ECO:0000313" key="1">
    <source>
        <dbReference type="EMBL" id="MDQ0231296.1"/>
    </source>
</evidence>
<evidence type="ECO:0008006" key="3">
    <source>
        <dbReference type="Google" id="ProtNLM"/>
    </source>
</evidence>
<reference evidence="1 2" key="1">
    <citation type="submission" date="2023-07" db="EMBL/GenBank/DDBJ databases">
        <title>Genomic Encyclopedia of Type Strains, Phase IV (KMG-IV): sequencing the most valuable type-strain genomes for metagenomic binning, comparative biology and taxonomic classification.</title>
        <authorList>
            <person name="Goeker M."/>
        </authorList>
    </citation>
    <scope>NUCLEOTIDE SEQUENCE [LARGE SCALE GENOMIC DNA]</scope>
    <source>
        <strain evidence="1 2">DSM 29005</strain>
    </source>
</reference>
<accession>A0ABT9ZG84</accession>
<dbReference type="EMBL" id="JAUSUD010000011">
    <property type="protein sequence ID" value="MDQ0231296.1"/>
    <property type="molecule type" value="Genomic_DNA"/>
</dbReference>
<dbReference type="PROSITE" id="PS51257">
    <property type="entry name" value="PROKAR_LIPOPROTEIN"/>
    <property type="match status" value="1"/>
</dbReference>
<name>A0ABT9ZG84_9BACI</name>
<evidence type="ECO:0000313" key="2">
    <source>
        <dbReference type="Proteomes" id="UP001234495"/>
    </source>
</evidence>
<keyword evidence="2" id="KW-1185">Reference proteome</keyword>
<protein>
    <recommendedName>
        <fullName evidence="3">Lipoprotein</fullName>
    </recommendedName>
</protein>
<organism evidence="1 2">
    <name type="scientific">Metabacillus malikii</name>
    <dbReference type="NCBI Taxonomy" id="1504265"/>
    <lineage>
        <taxon>Bacteria</taxon>
        <taxon>Bacillati</taxon>
        <taxon>Bacillota</taxon>
        <taxon>Bacilli</taxon>
        <taxon>Bacillales</taxon>
        <taxon>Bacillaceae</taxon>
        <taxon>Metabacillus</taxon>
    </lineage>
</organism>
<proteinExistence type="predicted"/>
<sequence>MKPLNMIIVIVCLVLTACAKDRPKADILEVQPLHVTDINSEEVIQVSQQNIKSELKLNFHIRNQDVFVESYIPNFSFKEKGGQKKNGEGYLAVYVDGKLIDEIDTAAFVVKNLPIGKHVLTVEVFHNDSTTYHLKESFDVNITK</sequence>